<organism evidence="1 2">
    <name type="scientific">Cupriavidus malaysiensis</name>
    <dbReference type="NCBI Taxonomy" id="367825"/>
    <lineage>
        <taxon>Bacteria</taxon>
        <taxon>Pseudomonadati</taxon>
        <taxon>Pseudomonadota</taxon>
        <taxon>Betaproteobacteria</taxon>
        <taxon>Burkholderiales</taxon>
        <taxon>Burkholderiaceae</taxon>
        <taxon>Cupriavidus</taxon>
    </lineage>
</organism>
<dbReference type="Proteomes" id="UP000177515">
    <property type="component" value="Chromosome 1"/>
</dbReference>
<gene>
    <name evidence="1" type="ORF">BKK80_13720</name>
</gene>
<accession>A0A1D9I3R6</accession>
<dbReference type="RefSeq" id="WP_071069910.1">
    <property type="nucleotide sequence ID" value="NZ_CP017754.1"/>
</dbReference>
<keyword evidence="2" id="KW-1185">Reference proteome</keyword>
<dbReference type="EMBL" id="CP017754">
    <property type="protein sequence ID" value="AOZ06757.1"/>
    <property type="molecule type" value="Genomic_DNA"/>
</dbReference>
<evidence type="ECO:0000313" key="2">
    <source>
        <dbReference type="Proteomes" id="UP000177515"/>
    </source>
</evidence>
<sequence length="69" mass="7405">MLGLSLGLAARRRAGKYDADDLSKGTLLLDFTATNAPTLDLNFVTDRYAAWADDPGWPYGVVGVFKAKG</sequence>
<reference evidence="1 2" key="1">
    <citation type="submission" date="2016-10" db="EMBL/GenBank/DDBJ databases">
        <title>Complete genome sequences of three Cupriavidus strains isolated from various Malaysian environments.</title>
        <authorList>
            <person name="Abdullah A.A.-A."/>
            <person name="Shafie N.A.H."/>
            <person name="Lau N.S."/>
        </authorList>
    </citation>
    <scope>NUCLEOTIDE SEQUENCE [LARGE SCALE GENOMIC DNA]</scope>
    <source>
        <strain evidence="1 2">USMAA1020</strain>
    </source>
</reference>
<evidence type="ECO:0000313" key="1">
    <source>
        <dbReference type="EMBL" id="AOZ06757.1"/>
    </source>
</evidence>
<protein>
    <submittedName>
        <fullName evidence="1">Uncharacterized protein</fullName>
    </submittedName>
</protein>
<proteinExistence type="predicted"/>
<name>A0A1D9I3R6_9BURK</name>